<feature type="compositionally biased region" description="Low complexity" evidence="1">
    <location>
        <begin position="159"/>
        <end position="171"/>
    </location>
</feature>
<dbReference type="Proteomes" id="UP000269721">
    <property type="component" value="Unassembled WGS sequence"/>
</dbReference>
<name>A0A4P9WEE4_9FUNG</name>
<evidence type="ECO:0000313" key="3">
    <source>
        <dbReference type="Proteomes" id="UP000269721"/>
    </source>
</evidence>
<organism evidence="2 3">
    <name type="scientific">Blyttiomyces helicus</name>
    <dbReference type="NCBI Taxonomy" id="388810"/>
    <lineage>
        <taxon>Eukaryota</taxon>
        <taxon>Fungi</taxon>
        <taxon>Fungi incertae sedis</taxon>
        <taxon>Chytridiomycota</taxon>
        <taxon>Chytridiomycota incertae sedis</taxon>
        <taxon>Chytridiomycetes</taxon>
        <taxon>Chytridiomycetes incertae sedis</taxon>
        <taxon>Blyttiomyces</taxon>
    </lineage>
</organism>
<gene>
    <name evidence="2" type="ORF">BDK51DRAFT_41057</name>
</gene>
<evidence type="ECO:0000313" key="2">
    <source>
        <dbReference type="EMBL" id="RKO90073.1"/>
    </source>
</evidence>
<dbReference type="AlphaFoldDB" id="A0A4P9WEE4"/>
<sequence>MSKTYPLYHELVRFQSLRAEVNDLKALVDSEKPTQMPCWWPERTPDSCLHCNPVQYLVSHAVNADDTDTVCIVFCQRQGAHPDHVVLRTLPPSFSIASAIPRGAAIATGSTSTCTPPTEPPGRTIPTLTCLRMPSLSSSTPSIASSTESLALLPSTGEPSTAPSPSMSTSCMAPRRQRLARLRDFQPGSELKVQDIIDPSLHPLAIGFTPLLSGKLAEGPEADNRPPVIHSWLPAEVHVDASEHFTFLRLKQLRDAIISPSHRPSRGQPRTPTRRLTSCPRRTLSPSQPVLVPPPGVAATPARAPHVSLQAAGTLVAGRGYQTVVVPQRGALVERRASAMIAMTRPSGDSKCPSIISPFRPLLGALHLLLHFHRGLCCFLFVWEARATSKTVVALAANFRVLSNQRRFVVHLTAHQSAFRPDLARREETVGGDFP</sequence>
<feature type="region of interest" description="Disordered" evidence="1">
    <location>
        <begin position="152"/>
        <end position="171"/>
    </location>
</feature>
<dbReference type="OrthoDB" id="415532at2759"/>
<keyword evidence="3" id="KW-1185">Reference proteome</keyword>
<feature type="region of interest" description="Disordered" evidence="1">
    <location>
        <begin position="258"/>
        <end position="297"/>
    </location>
</feature>
<reference evidence="3" key="1">
    <citation type="journal article" date="2018" name="Nat. Microbiol.">
        <title>Leveraging single-cell genomics to expand the fungal tree of life.</title>
        <authorList>
            <person name="Ahrendt S.R."/>
            <person name="Quandt C.A."/>
            <person name="Ciobanu D."/>
            <person name="Clum A."/>
            <person name="Salamov A."/>
            <person name="Andreopoulos B."/>
            <person name="Cheng J.F."/>
            <person name="Woyke T."/>
            <person name="Pelin A."/>
            <person name="Henrissat B."/>
            <person name="Reynolds N.K."/>
            <person name="Benny G.L."/>
            <person name="Smith M.E."/>
            <person name="James T.Y."/>
            <person name="Grigoriev I.V."/>
        </authorList>
    </citation>
    <scope>NUCLEOTIDE SEQUENCE [LARGE SCALE GENOMIC DNA]</scope>
</reference>
<accession>A0A4P9WEE4</accession>
<protein>
    <submittedName>
        <fullName evidence="2">Uncharacterized protein</fullName>
    </submittedName>
</protein>
<evidence type="ECO:0000256" key="1">
    <source>
        <dbReference type="SAM" id="MobiDB-lite"/>
    </source>
</evidence>
<proteinExistence type="predicted"/>
<dbReference type="EMBL" id="KZ995738">
    <property type="protein sequence ID" value="RKO90073.1"/>
    <property type="molecule type" value="Genomic_DNA"/>
</dbReference>